<dbReference type="AlphaFoldDB" id="A0A495JBC6"/>
<proteinExistence type="predicted"/>
<comment type="caution">
    <text evidence="2">The sequence shown here is derived from an EMBL/GenBank/DDBJ whole genome shotgun (WGS) entry which is preliminary data.</text>
</comment>
<protein>
    <submittedName>
        <fullName evidence="2">Methyltransferase family protein</fullName>
    </submittedName>
</protein>
<accession>A0A495JBC6</accession>
<dbReference type="GO" id="GO:0032259">
    <property type="term" value="P:methylation"/>
    <property type="evidence" value="ECO:0007669"/>
    <property type="project" value="UniProtKB-KW"/>
</dbReference>
<dbReference type="EMBL" id="RBKT01000001">
    <property type="protein sequence ID" value="RKR86205.1"/>
    <property type="molecule type" value="Genomic_DNA"/>
</dbReference>
<keyword evidence="2" id="KW-0489">Methyltransferase</keyword>
<organism evidence="2 3">
    <name type="scientific">Micromonospora pisi</name>
    <dbReference type="NCBI Taxonomy" id="589240"/>
    <lineage>
        <taxon>Bacteria</taxon>
        <taxon>Bacillati</taxon>
        <taxon>Actinomycetota</taxon>
        <taxon>Actinomycetes</taxon>
        <taxon>Micromonosporales</taxon>
        <taxon>Micromonosporaceae</taxon>
        <taxon>Micromonospora</taxon>
    </lineage>
</organism>
<dbReference type="CDD" id="cd02440">
    <property type="entry name" value="AdoMet_MTases"/>
    <property type="match status" value="1"/>
</dbReference>
<dbReference type="GO" id="GO:0008168">
    <property type="term" value="F:methyltransferase activity"/>
    <property type="evidence" value="ECO:0007669"/>
    <property type="project" value="UniProtKB-KW"/>
</dbReference>
<dbReference type="Gene3D" id="3.40.50.150">
    <property type="entry name" value="Vaccinia Virus protein VP39"/>
    <property type="match status" value="1"/>
</dbReference>
<dbReference type="Proteomes" id="UP000277671">
    <property type="component" value="Unassembled WGS sequence"/>
</dbReference>
<name>A0A495JBC6_9ACTN</name>
<sequence>MTHRQRWAVETLAVAPDDHLLEIGCGRGVAVSLVAERLTTGKIVAIDRAATMARLAAERNASHIRSGRAEIRHAGFDSTELPPHYFTKIFAVNVSLFWLGAATEQIERMRSLLAPGGTLAVFGERPMSANATANVVSTERLLQAHGFSTKRSIATYGQDRLLTCVTGTPL</sequence>
<evidence type="ECO:0000313" key="3">
    <source>
        <dbReference type="Proteomes" id="UP000277671"/>
    </source>
</evidence>
<evidence type="ECO:0000259" key="1">
    <source>
        <dbReference type="Pfam" id="PF13649"/>
    </source>
</evidence>
<dbReference type="InterPro" id="IPR029063">
    <property type="entry name" value="SAM-dependent_MTases_sf"/>
</dbReference>
<evidence type="ECO:0000313" key="2">
    <source>
        <dbReference type="EMBL" id="RKR86205.1"/>
    </source>
</evidence>
<dbReference type="Pfam" id="PF13649">
    <property type="entry name" value="Methyltransf_25"/>
    <property type="match status" value="1"/>
</dbReference>
<keyword evidence="2" id="KW-0808">Transferase</keyword>
<dbReference type="InterPro" id="IPR041698">
    <property type="entry name" value="Methyltransf_25"/>
</dbReference>
<dbReference type="SUPFAM" id="SSF53335">
    <property type="entry name" value="S-adenosyl-L-methionine-dependent methyltransferases"/>
    <property type="match status" value="1"/>
</dbReference>
<keyword evidence="3" id="KW-1185">Reference proteome</keyword>
<reference evidence="2 3" key="1">
    <citation type="submission" date="2018-10" db="EMBL/GenBank/DDBJ databases">
        <title>Sequencing the genomes of 1000 actinobacteria strains.</title>
        <authorList>
            <person name="Klenk H.-P."/>
        </authorList>
    </citation>
    <scope>NUCLEOTIDE SEQUENCE [LARGE SCALE GENOMIC DNA]</scope>
    <source>
        <strain evidence="2 3">DSM 45175</strain>
    </source>
</reference>
<feature type="domain" description="Methyltransferase" evidence="1">
    <location>
        <begin position="21"/>
        <end position="117"/>
    </location>
</feature>
<gene>
    <name evidence="2" type="ORF">BDK92_0429</name>
</gene>